<accession>A0A9W6P8P6</accession>
<evidence type="ECO:0000313" key="3">
    <source>
        <dbReference type="Proteomes" id="UP001165092"/>
    </source>
</evidence>
<organism evidence="2 3">
    <name type="scientific">Nocardiopsis ansamitocini</name>
    <dbReference type="NCBI Taxonomy" id="1670832"/>
    <lineage>
        <taxon>Bacteria</taxon>
        <taxon>Bacillati</taxon>
        <taxon>Actinomycetota</taxon>
        <taxon>Actinomycetes</taxon>
        <taxon>Streptosporangiales</taxon>
        <taxon>Nocardiopsidaceae</taxon>
        <taxon>Nocardiopsis</taxon>
    </lineage>
</organism>
<protein>
    <recommendedName>
        <fullName evidence="4">Secreted protein</fullName>
    </recommendedName>
</protein>
<name>A0A9W6P8P6_9ACTN</name>
<evidence type="ECO:0000256" key="1">
    <source>
        <dbReference type="SAM" id="MobiDB-lite"/>
    </source>
</evidence>
<comment type="caution">
    <text evidence="2">The sequence shown here is derived from an EMBL/GenBank/DDBJ whole genome shotgun (WGS) entry which is preliminary data.</text>
</comment>
<keyword evidence="3" id="KW-1185">Reference proteome</keyword>
<dbReference type="AlphaFoldDB" id="A0A9W6P8P6"/>
<dbReference type="Pfam" id="PF18986">
    <property type="entry name" value="DUF5719"/>
    <property type="match status" value="1"/>
</dbReference>
<evidence type="ECO:0008006" key="4">
    <source>
        <dbReference type="Google" id="ProtNLM"/>
    </source>
</evidence>
<dbReference type="EMBL" id="BSQG01000008">
    <property type="protein sequence ID" value="GLU49645.1"/>
    <property type="molecule type" value="Genomic_DNA"/>
</dbReference>
<reference evidence="2" key="1">
    <citation type="submission" date="2023-02" db="EMBL/GenBank/DDBJ databases">
        <title>Nocardiopsis ansamitocini NBRC 112285.</title>
        <authorList>
            <person name="Ichikawa N."/>
            <person name="Sato H."/>
            <person name="Tonouchi N."/>
        </authorList>
    </citation>
    <scope>NUCLEOTIDE SEQUENCE</scope>
    <source>
        <strain evidence="2">NBRC 112285</strain>
    </source>
</reference>
<sequence>MIVENRFALLGLVMVALAALFGAAHLSLNVVAPADAAPVLTRVESALRVCPPPQGSGATQVAAFAPGAEGSDEAGSLGAAPNRPGAEPTEPLLEAGVPWSSTDVAADDEDASGTLVRADGVLAAGLEVTQTSTGGSAVTEVRCVEPSLSTWFVAPGGRDLDELRLHLSNADASAATVNVDLFATDGPAFAPETRGVQIGPADDLELSLMPLVETTGAVAVHVRTNSGRVAAALFAEGSKGGAAWVPATAEPATRHVIPGVVGGGGNKRLIVTAPGDDPATVKVRLTTPDGVVEDESLTSLDVPPAASARLSLEGPLDKRPATVVVESDRPVVAGIAVERSGGDDVAYSSAVDPLESGPNARAVAPATGKGTTSLLLGAPQEAAVVRLTPIDKDGVAGEPVVLTVEAATTVEPELDPTGGGTTWVVEALEGGPVHAARSLAHDGSLSILPLPPAPSEVPLPRVADSLTSIVP</sequence>
<gene>
    <name evidence="2" type="ORF">Nans01_39960</name>
</gene>
<evidence type="ECO:0000313" key="2">
    <source>
        <dbReference type="EMBL" id="GLU49645.1"/>
    </source>
</evidence>
<dbReference type="InterPro" id="IPR043777">
    <property type="entry name" value="DUF5719"/>
</dbReference>
<proteinExistence type="predicted"/>
<dbReference type="Proteomes" id="UP001165092">
    <property type="component" value="Unassembled WGS sequence"/>
</dbReference>
<feature type="region of interest" description="Disordered" evidence="1">
    <location>
        <begin position="68"/>
        <end position="94"/>
    </location>
</feature>